<sequence>MASPDSDSSPPSLEELSSRGAYALLLPWIIGMGAAANSSPREVAVFVHQPSRSITLMEGSIDIESLMREIPSLEKEGPLPASKASIDALPRVEISEPGLECAICLSEYEVNAGEELVKEMPCRHKFHSGCIDKWLGIHGSCPVCRFSMPVDEEEEKKESESDERLGWRIHVFLRRGRRRASGSDMDVDSGRDEDPDSESGNDDDVEGDGGDESPAQDMDVDDSD</sequence>
<proteinExistence type="predicted"/>
<feature type="compositionally biased region" description="Acidic residues" evidence="9">
    <location>
        <begin position="185"/>
        <end position="211"/>
    </location>
</feature>
<reference evidence="11 12" key="1">
    <citation type="journal article" date="2013" name="Proc. Natl. Acad. Sci. U.S.A.">
        <title>Fine-scale variation in meiotic recombination in Mimulus inferred from population shotgun sequencing.</title>
        <authorList>
            <person name="Hellsten U."/>
            <person name="Wright K.M."/>
            <person name="Jenkins J."/>
            <person name="Shu S."/>
            <person name="Yuan Y."/>
            <person name="Wessler S.R."/>
            <person name="Schmutz J."/>
            <person name="Willis J.H."/>
            <person name="Rokhsar D.S."/>
        </authorList>
    </citation>
    <scope>NUCLEOTIDE SEQUENCE [LARGE SCALE GENOMIC DNA]</scope>
    <source>
        <strain evidence="12">cv. DUN x IM62</strain>
    </source>
</reference>
<dbReference type="PhylomeDB" id="A0A022R036"/>
<name>A0A022R036_ERYGU</name>
<comment type="catalytic activity">
    <reaction evidence="1">
        <text>S-ubiquitinyl-[E2 ubiquitin-conjugating enzyme]-L-cysteine + [acceptor protein]-L-lysine = [E2 ubiquitin-conjugating enzyme]-L-cysteine + N(6)-ubiquitinyl-[acceptor protein]-L-lysine.</text>
        <dbReference type="EC" id="2.3.2.27"/>
    </reaction>
</comment>
<evidence type="ECO:0000256" key="3">
    <source>
        <dbReference type="ARBA" id="ARBA00022679"/>
    </source>
</evidence>
<evidence type="ECO:0000256" key="8">
    <source>
        <dbReference type="PROSITE-ProRule" id="PRU00175"/>
    </source>
</evidence>
<dbReference type="GO" id="GO:0005737">
    <property type="term" value="C:cytoplasm"/>
    <property type="evidence" value="ECO:0000318"/>
    <property type="project" value="GO_Central"/>
</dbReference>
<feature type="region of interest" description="Disordered" evidence="9">
    <location>
        <begin position="179"/>
        <end position="224"/>
    </location>
</feature>
<gene>
    <name evidence="11" type="ORF">MIMGU_mgv1a013317mg</name>
</gene>
<evidence type="ECO:0000256" key="5">
    <source>
        <dbReference type="ARBA" id="ARBA00022771"/>
    </source>
</evidence>
<protein>
    <recommendedName>
        <fullName evidence="2">RING-type E3 ubiquitin transferase</fullName>
        <ecNumber evidence="2">2.3.2.27</ecNumber>
    </recommendedName>
</protein>
<evidence type="ECO:0000259" key="10">
    <source>
        <dbReference type="PROSITE" id="PS50089"/>
    </source>
</evidence>
<evidence type="ECO:0000313" key="12">
    <source>
        <dbReference type="Proteomes" id="UP000030748"/>
    </source>
</evidence>
<dbReference type="Gene3D" id="3.30.40.10">
    <property type="entry name" value="Zinc/RING finger domain, C3HC4 (zinc finger)"/>
    <property type="match status" value="1"/>
</dbReference>
<dbReference type="SUPFAM" id="SSF57850">
    <property type="entry name" value="RING/U-box"/>
    <property type="match status" value="1"/>
</dbReference>
<dbReference type="OrthoDB" id="8062037at2759"/>
<dbReference type="FunFam" id="3.30.40.10:FF:000127">
    <property type="entry name" value="E3 ubiquitin-protein ligase RNF181"/>
    <property type="match status" value="1"/>
</dbReference>
<dbReference type="GO" id="GO:0008270">
    <property type="term" value="F:zinc ion binding"/>
    <property type="evidence" value="ECO:0007669"/>
    <property type="project" value="UniProtKB-KW"/>
</dbReference>
<dbReference type="SMART" id="SM00184">
    <property type="entry name" value="RING"/>
    <property type="match status" value="1"/>
</dbReference>
<evidence type="ECO:0000256" key="9">
    <source>
        <dbReference type="SAM" id="MobiDB-lite"/>
    </source>
</evidence>
<dbReference type="EC" id="2.3.2.27" evidence="2"/>
<dbReference type="GO" id="GO:0016567">
    <property type="term" value="P:protein ubiquitination"/>
    <property type="evidence" value="ECO:0000318"/>
    <property type="project" value="GO_Central"/>
</dbReference>
<keyword evidence="5 8" id="KW-0863">Zinc-finger</keyword>
<dbReference type="GO" id="GO:0061630">
    <property type="term" value="F:ubiquitin protein ligase activity"/>
    <property type="evidence" value="ECO:0000318"/>
    <property type="project" value="GO_Central"/>
</dbReference>
<evidence type="ECO:0000313" key="11">
    <source>
        <dbReference type="EMBL" id="EYU34062.1"/>
    </source>
</evidence>
<dbReference type="PANTHER" id="PTHR15710:SF235">
    <property type="entry name" value="RING-H2 FINGER PROTEIN ATL79-LIKE"/>
    <property type="match status" value="1"/>
</dbReference>
<evidence type="ECO:0000256" key="7">
    <source>
        <dbReference type="ARBA" id="ARBA00022833"/>
    </source>
</evidence>
<dbReference type="Proteomes" id="UP000030748">
    <property type="component" value="Unassembled WGS sequence"/>
</dbReference>
<dbReference type="KEGG" id="egt:105961640"/>
<dbReference type="PROSITE" id="PS50089">
    <property type="entry name" value="ZF_RING_2"/>
    <property type="match status" value="1"/>
</dbReference>
<accession>A0A022R036</accession>
<dbReference type="InterPro" id="IPR001841">
    <property type="entry name" value="Znf_RING"/>
</dbReference>
<dbReference type="EMBL" id="KI630728">
    <property type="protein sequence ID" value="EYU34062.1"/>
    <property type="molecule type" value="Genomic_DNA"/>
</dbReference>
<evidence type="ECO:0000256" key="4">
    <source>
        <dbReference type="ARBA" id="ARBA00022723"/>
    </source>
</evidence>
<organism evidence="11 12">
    <name type="scientific">Erythranthe guttata</name>
    <name type="common">Yellow monkey flower</name>
    <name type="synonym">Mimulus guttatus</name>
    <dbReference type="NCBI Taxonomy" id="4155"/>
    <lineage>
        <taxon>Eukaryota</taxon>
        <taxon>Viridiplantae</taxon>
        <taxon>Streptophyta</taxon>
        <taxon>Embryophyta</taxon>
        <taxon>Tracheophyta</taxon>
        <taxon>Spermatophyta</taxon>
        <taxon>Magnoliopsida</taxon>
        <taxon>eudicotyledons</taxon>
        <taxon>Gunneridae</taxon>
        <taxon>Pentapetalae</taxon>
        <taxon>asterids</taxon>
        <taxon>lamiids</taxon>
        <taxon>Lamiales</taxon>
        <taxon>Phrymaceae</taxon>
        <taxon>Erythranthe</taxon>
    </lineage>
</organism>
<keyword evidence="3" id="KW-0808">Transferase</keyword>
<feature type="domain" description="RING-type" evidence="10">
    <location>
        <begin position="101"/>
        <end position="145"/>
    </location>
</feature>
<keyword evidence="6" id="KW-0833">Ubl conjugation pathway</keyword>
<dbReference type="Pfam" id="PF13639">
    <property type="entry name" value="zf-RING_2"/>
    <property type="match status" value="1"/>
</dbReference>
<evidence type="ECO:0000256" key="1">
    <source>
        <dbReference type="ARBA" id="ARBA00000900"/>
    </source>
</evidence>
<dbReference type="eggNOG" id="KOG0800">
    <property type="taxonomic scope" value="Eukaryota"/>
</dbReference>
<dbReference type="AlphaFoldDB" id="A0A022R036"/>
<evidence type="ECO:0000256" key="6">
    <source>
        <dbReference type="ARBA" id="ARBA00022786"/>
    </source>
</evidence>
<keyword evidence="12" id="KW-1185">Reference proteome</keyword>
<keyword evidence="4" id="KW-0479">Metal-binding</keyword>
<dbReference type="CDD" id="cd16461">
    <property type="entry name" value="RING-H2_EL5-like"/>
    <property type="match status" value="1"/>
</dbReference>
<evidence type="ECO:0000256" key="2">
    <source>
        <dbReference type="ARBA" id="ARBA00012483"/>
    </source>
</evidence>
<dbReference type="InterPro" id="IPR013083">
    <property type="entry name" value="Znf_RING/FYVE/PHD"/>
</dbReference>
<dbReference type="PANTHER" id="PTHR15710">
    <property type="entry name" value="E3 UBIQUITIN-PROTEIN LIGASE PRAJA"/>
    <property type="match status" value="1"/>
</dbReference>
<keyword evidence="7" id="KW-0862">Zinc</keyword>